<dbReference type="Gene3D" id="3.30.40.10">
    <property type="entry name" value="Zinc/RING finger domain, C3HC4 (zinc finger)"/>
    <property type="match status" value="1"/>
</dbReference>
<dbReference type="Proteomes" id="UP000267027">
    <property type="component" value="Unassembled WGS sequence"/>
</dbReference>
<dbReference type="EMBL" id="UYYA01005170">
    <property type="protein sequence ID" value="VDM64280.1"/>
    <property type="molecule type" value="Genomic_DNA"/>
</dbReference>
<evidence type="ECO:0000313" key="9">
    <source>
        <dbReference type="WBParaSite" id="ACOC_0001269401-mRNA-1"/>
    </source>
</evidence>
<dbReference type="InterPro" id="IPR013083">
    <property type="entry name" value="Znf_RING/FYVE/PHD"/>
</dbReference>
<evidence type="ECO:0000259" key="6">
    <source>
        <dbReference type="PROSITE" id="PS50089"/>
    </source>
</evidence>
<evidence type="ECO:0000313" key="7">
    <source>
        <dbReference type="EMBL" id="VDM64280.1"/>
    </source>
</evidence>
<evidence type="ECO:0000256" key="4">
    <source>
        <dbReference type="PROSITE-ProRule" id="PRU00175"/>
    </source>
</evidence>
<feature type="domain" description="RING-type" evidence="6">
    <location>
        <begin position="346"/>
        <end position="383"/>
    </location>
</feature>
<evidence type="ECO:0000256" key="2">
    <source>
        <dbReference type="ARBA" id="ARBA00022771"/>
    </source>
</evidence>
<reference evidence="9" key="1">
    <citation type="submission" date="2016-04" db="UniProtKB">
        <authorList>
            <consortium name="WormBaseParasite"/>
        </authorList>
    </citation>
    <scope>IDENTIFICATION</scope>
</reference>
<evidence type="ECO:0000256" key="3">
    <source>
        <dbReference type="ARBA" id="ARBA00022833"/>
    </source>
</evidence>
<keyword evidence="2 4" id="KW-0863">Zinc-finger</keyword>
<dbReference type="PROSITE" id="PS50089">
    <property type="entry name" value="ZF_RING_2"/>
    <property type="match status" value="1"/>
</dbReference>
<evidence type="ECO:0000313" key="8">
    <source>
        <dbReference type="Proteomes" id="UP000267027"/>
    </source>
</evidence>
<feature type="coiled-coil region" evidence="5">
    <location>
        <begin position="300"/>
        <end position="341"/>
    </location>
</feature>
<dbReference type="WBParaSite" id="ACOC_0001269401-mRNA-1">
    <property type="protein sequence ID" value="ACOC_0001269401-mRNA-1"/>
    <property type="gene ID" value="ACOC_0001269401"/>
</dbReference>
<organism evidence="9">
    <name type="scientific">Angiostrongylus costaricensis</name>
    <name type="common">Nematode worm</name>
    <dbReference type="NCBI Taxonomy" id="334426"/>
    <lineage>
        <taxon>Eukaryota</taxon>
        <taxon>Metazoa</taxon>
        <taxon>Ecdysozoa</taxon>
        <taxon>Nematoda</taxon>
        <taxon>Chromadorea</taxon>
        <taxon>Rhabditida</taxon>
        <taxon>Rhabditina</taxon>
        <taxon>Rhabditomorpha</taxon>
        <taxon>Strongyloidea</taxon>
        <taxon>Metastrongylidae</taxon>
        <taxon>Angiostrongylus</taxon>
    </lineage>
</organism>
<dbReference type="AlphaFoldDB" id="A0A158PMF9"/>
<keyword evidence="3" id="KW-0862">Zinc</keyword>
<proteinExistence type="predicted"/>
<reference evidence="7 8" key="2">
    <citation type="submission" date="2018-11" db="EMBL/GenBank/DDBJ databases">
        <authorList>
            <consortium name="Pathogen Informatics"/>
        </authorList>
    </citation>
    <scope>NUCLEOTIDE SEQUENCE [LARGE SCALE GENOMIC DNA]</scope>
    <source>
        <strain evidence="7 8">Costa Rica</strain>
    </source>
</reference>
<accession>A0A158PMF9</accession>
<dbReference type="OrthoDB" id="774873at2759"/>
<dbReference type="Pfam" id="PF13920">
    <property type="entry name" value="zf-C3HC4_3"/>
    <property type="match status" value="1"/>
</dbReference>
<keyword evidence="5" id="KW-0175">Coiled coil</keyword>
<name>A0A158PMF9_ANGCS</name>
<gene>
    <name evidence="7" type="ORF">ACOC_LOCUS12695</name>
</gene>
<feature type="coiled-coil region" evidence="5">
    <location>
        <begin position="108"/>
        <end position="258"/>
    </location>
</feature>
<dbReference type="STRING" id="334426.A0A158PMF9"/>
<evidence type="ECO:0000256" key="1">
    <source>
        <dbReference type="ARBA" id="ARBA00022723"/>
    </source>
</evidence>
<dbReference type="SUPFAM" id="SSF57850">
    <property type="entry name" value="RING/U-box"/>
    <property type="match status" value="1"/>
</dbReference>
<keyword evidence="8" id="KW-1185">Reference proteome</keyword>
<dbReference type="OMA" id="NVTKRME"/>
<dbReference type="FunFam" id="1.10.1170.10:FF:000002">
    <property type="entry name" value="Baculoviral IAP repeat containing 7"/>
    <property type="match status" value="1"/>
</dbReference>
<keyword evidence="1" id="KW-0479">Metal-binding</keyword>
<sequence length="394" mass="45711">MDYCVEFQSQLKLAKDMGYSEEVVLAALQSQAKNKEGIYVPFESTNAMLDILNQAALRKSASPLPAGTAGSCSSDRKNVPRSLSFHGGSLSLVSPRGDELSRLLRTFEAEKARDLEAAESNMALLKARIHDLERFNDQYQQNEHELRECIQQLQQRNESLINDFEKCENERIQLSQTIVELQAVTDRLTLENLRNEHQAKDQKELAEHRKKQHDQQISAMEESIRTLTEKCNSLSANLKDKEKQLIEKSRRIQEIEDRHSHLQPETLLEKIMNEYRLKRIEEEKRIEANDLFHRKMFKYHEQLLASLPRLEEHRRRLEVEKECAIEESEQLRREMSRLREKICAECCICLATKPSVLFLPCRHMVVCDSCHAESTISECPTCRTHVGDSMKVFS</sequence>
<evidence type="ECO:0000256" key="5">
    <source>
        <dbReference type="SAM" id="Coils"/>
    </source>
</evidence>
<dbReference type="GO" id="GO:0008270">
    <property type="term" value="F:zinc ion binding"/>
    <property type="evidence" value="ECO:0007669"/>
    <property type="project" value="UniProtKB-KW"/>
</dbReference>
<protein>
    <submittedName>
        <fullName evidence="9">RING-type domain-containing protein</fullName>
    </submittedName>
</protein>
<dbReference type="InterPro" id="IPR001841">
    <property type="entry name" value="Znf_RING"/>
</dbReference>